<dbReference type="EMBL" id="NOIF01000264">
    <property type="protein sequence ID" value="OZS41633.1"/>
    <property type="molecule type" value="Genomic_DNA"/>
</dbReference>
<accession>A0ABX4FS37</accession>
<evidence type="ECO:0000256" key="1">
    <source>
        <dbReference type="SAM" id="Phobius"/>
    </source>
</evidence>
<proteinExistence type="predicted"/>
<organism evidence="2 3">
    <name type="scientific">Photobacterium sanguinicancri</name>
    <dbReference type="NCBI Taxonomy" id="875932"/>
    <lineage>
        <taxon>Bacteria</taxon>
        <taxon>Pseudomonadati</taxon>
        <taxon>Pseudomonadota</taxon>
        <taxon>Gammaproteobacteria</taxon>
        <taxon>Vibrionales</taxon>
        <taxon>Vibrionaceae</taxon>
        <taxon>Photobacterium</taxon>
    </lineage>
</organism>
<keyword evidence="3" id="KW-1185">Reference proteome</keyword>
<protein>
    <submittedName>
        <fullName evidence="2">Copper resistance protein</fullName>
    </submittedName>
</protein>
<name>A0ABX4FS37_9GAMM</name>
<dbReference type="Proteomes" id="UP000215999">
    <property type="component" value="Unassembled WGS sequence"/>
</dbReference>
<feature type="transmembrane region" description="Helical" evidence="1">
    <location>
        <begin position="81"/>
        <end position="100"/>
    </location>
</feature>
<dbReference type="RefSeq" id="WP_094958797.1">
    <property type="nucleotide sequence ID" value="NZ_NOIF01000264.1"/>
</dbReference>
<reference evidence="2 3" key="1">
    <citation type="journal article" date="2016" name="Antonie Van Leeuwenhoek">
        <title>Photobacterium sanguinicancri sp. nov. isolated from marine animals.</title>
        <authorList>
            <person name="Gomez-Gil B."/>
            <person name="Roque A."/>
            <person name="Rotllant G."/>
            <person name="Romalde J.L."/>
            <person name="Doce A."/>
            <person name="Eggermont M."/>
            <person name="Defoirdt T."/>
        </authorList>
    </citation>
    <scope>NUCLEOTIDE SEQUENCE [LARGE SCALE GENOMIC DNA]</scope>
    <source>
        <strain evidence="2 3">CAIM 1827</strain>
    </source>
</reference>
<comment type="caution">
    <text evidence="2">The sequence shown here is derived from an EMBL/GenBank/DDBJ whole genome shotgun (WGS) entry which is preliminary data.</text>
</comment>
<evidence type="ECO:0000313" key="2">
    <source>
        <dbReference type="EMBL" id="OZS41633.1"/>
    </source>
</evidence>
<evidence type="ECO:0000313" key="3">
    <source>
        <dbReference type="Proteomes" id="UP000215999"/>
    </source>
</evidence>
<sequence>MYVAKQKQNKLTKLTLLLVWWVICVCLANNIGLLGTCSVKYNAVSHSAQQAQQAQQSQQDVDDQDKCELSEHLINFEQHQVAEYALIMQFVILVLILWLLSIPNYHPPFTEPILHKGRRLHLTLCVFRE</sequence>
<keyword evidence="1" id="KW-0472">Membrane</keyword>
<keyword evidence="1" id="KW-1133">Transmembrane helix</keyword>
<keyword evidence="1" id="KW-0812">Transmembrane</keyword>
<gene>
    <name evidence="2" type="ORF">ASV53_22700</name>
</gene>